<name>A0A1E5Q3A6_9PROT</name>
<proteinExistence type="predicted"/>
<dbReference type="AlphaFoldDB" id="A0A1E5Q3A6"/>
<comment type="caution">
    <text evidence="1">The sequence shown here is derived from an EMBL/GenBank/DDBJ whole genome shotgun (WGS) entry which is preliminary data.</text>
</comment>
<evidence type="ECO:0000313" key="2">
    <source>
        <dbReference type="Proteomes" id="UP000095347"/>
    </source>
</evidence>
<organism evidence="1 2">
    <name type="scientific">Magnetovibrio blakemorei</name>
    <dbReference type="NCBI Taxonomy" id="28181"/>
    <lineage>
        <taxon>Bacteria</taxon>
        <taxon>Pseudomonadati</taxon>
        <taxon>Pseudomonadota</taxon>
        <taxon>Alphaproteobacteria</taxon>
        <taxon>Rhodospirillales</taxon>
        <taxon>Magnetovibrionaceae</taxon>
        <taxon>Magnetovibrio</taxon>
    </lineage>
</organism>
<gene>
    <name evidence="1" type="ORF">BEN30_01370</name>
</gene>
<evidence type="ECO:0000313" key="1">
    <source>
        <dbReference type="EMBL" id="OEJ64082.1"/>
    </source>
</evidence>
<dbReference type="OrthoDB" id="9155670at2"/>
<dbReference type="RefSeq" id="WP_069959428.1">
    <property type="nucleotide sequence ID" value="NZ_MCGG01000078.1"/>
</dbReference>
<dbReference type="EMBL" id="MCGG01000078">
    <property type="protein sequence ID" value="OEJ64082.1"/>
    <property type="molecule type" value="Genomic_DNA"/>
</dbReference>
<protein>
    <submittedName>
        <fullName evidence="1">Uncharacterized protein</fullName>
    </submittedName>
</protein>
<reference evidence="2" key="1">
    <citation type="submission" date="2016-07" db="EMBL/GenBank/DDBJ databases">
        <authorList>
            <person name="Florea S."/>
            <person name="Webb J.S."/>
            <person name="Jaromczyk J."/>
            <person name="Schardl C.L."/>
        </authorList>
    </citation>
    <scope>NUCLEOTIDE SEQUENCE [LARGE SCALE GENOMIC DNA]</scope>
    <source>
        <strain evidence="2">MV-1</strain>
    </source>
</reference>
<accession>A0A1E5Q3A6</accession>
<dbReference type="Proteomes" id="UP000095347">
    <property type="component" value="Unassembled WGS sequence"/>
</dbReference>
<keyword evidence="2" id="KW-1185">Reference proteome</keyword>
<sequence length="147" mass="16231">MPIMAVDERNDARGAAWLLASTARDCIDDPAKAVNPQVALNNVYRLLESYRMNPFFGLAPEASSGSGDPLDALSVMQPIEQHIGEVKSALDQAIGEVFAGISEEQAIESVEAALRSIAYPQPDKNLSEEDRKRTVRFFDEFIVHLHF</sequence>